<evidence type="ECO:0000256" key="8">
    <source>
        <dbReference type="HAMAP-Rule" id="MF_00316"/>
    </source>
</evidence>
<evidence type="ECO:0000256" key="4">
    <source>
        <dbReference type="ARBA" id="ARBA00022741"/>
    </source>
</evidence>
<dbReference type="HAMAP" id="MF_00316">
    <property type="entry name" value="MobA"/>
    <property type="match status" value="1"/>
</dbReference>
<comment type="caution">
    <text evidence="10">The sequence shown here is derived from an EMBL/GenBank/DDBJ whole genome shotgun (WGS) entry which is preliminary data.</text>
</comment>
<evidence type="ECO:0000259" key="9">
    <source>
        <dbReference type="Pfam" id="PF12804"/>
    </source>
</evidence>
<dbReference type="GO" id="GO:0016740">
    <property type="term" value="F:transferase activity"/>
    <property type="evidence" value="ECO:0007669"/>
    <property type="project" value="UniProtKB-KW"/>
</dbReference>
<name>A0ABX1W337_9SPHI</name>
<keyword evidence="3 8" id="KW-0479">Metal-binding</keyword>
<feature type="binding site" evidence="8">
    <location>
        <position position="71"/>
    </location>
    <ligand>
        <name>GTP</name>
        <dbReference type="ChEBI" id="CHEBI:37565"/>
    </ligand>
</feature>
<keyword evidence="4 8" id="KW-0547">Nucleotide-binding</keyword>
<feature type="domain" description="MobA-like NTP transferase" evidence="9">
    <location>
        <begin position="10"/>
        <end position="153"/>
    </location>
</feature>
<dbReference type="Pfam" id="PF12804">
    <property type="entry name" value="NTP_transf_3"/>
    <property type="match status" value="1"/>
</dbReference>
<comment type="cofactor">
    <cofactor evidence="8">
        <name>Mg(2+)</name>
        <dbReference type="ChEBI" id="CHEBI:18420"/>
    </cofactor>
</comment>
<dbReference type="SUPFAM" id="SSF53448">
    <property type="entry name" value="Nucleotide-diphospho-sugar transferases"/>
    <property type="match status" value="1"/>
</dbReference>
<comment type="caution">
    <text evidence="8">Lacks conserved residue(s) required for the propagation of feature annotation.</text>
</comment>
<keyword evidence="2 8" id="KW-0808">Transferase</keyword>
<sequence>MLQAKPKLNGLVLTGGQSLRMGHDKSTINWFGKEQRYYMADLLKEYCDEVYISCRAEQQQEVAADYPTLPDTFTGLGPFGAILSAFREKPDNARLVVACDMPLLGAETFKHLITNRNPSAIATAYESAFDGFPEPLITIWEPKSYPVSLAYLAQGYSCPRKVLINNDTTLLKPLNADELTNVNTPDDFDKIKRQIHQKIPQPNYGARFFEI</sequence>
<dbReference type="CDD" id="cd02503">
    <property type="entry name" value="MobA"/>
    <property type="match status" value="1"/>
</dbReference>
<comment type="domain">
    <text evidence="8">The N-terminal domain determines nucleotide recognition and specific binding, while the C-terminal domain determines the specific binding to the target protein.</text>
</comment>
<proteinExistence type="inferred from homology"/>
<evidence type="ECO:0000256" key="1">
    <source>
        <dbReference type="ARBA" id="ARBA00022490"/>
    </source>
</evidence>
<comment type="function">
    <text evidence="8">Transfers a GMP moiety from GTP to Mo-molybdopterin (Mo-MPT) cofactor (Moco or molybdenum cofactor) to form Mo-molybdopterin guanine dinucleotide (Mo-MGD) cofactor.</text>
</comment>
<feature type="binding site" evidence="8">
    <location>
        <begin position="13"/>
        <end position="15"/>
    </location>
    <ligand>
        <name>GTP</name>
        <dbReference type="ChEBI" id="CHEBI:37565"/>
    </ligand>
</feature>
<evidence type="ECO:0000256" key="3">
    <source>
        <dbReference type="ARBA" id="ARBA00022723"/>
    </source>
</evidence>
<feature type="binding site" evidence="8">
    <location>
        <position position="25"/>
    </location>
    <ligand>
        <name>GTP</name>
        <dbReference type="ChEBI" id="CHEBI:37565"/>
    </ligand>
</feature>
<gene>
    <name evidence="8" type="primary">mobA</name>
    <name evidence="10" type="ORF">HK413_12220</name>
</gene>
<dbReference type="Gene3D" id="3.90.550.10">
    <property type="entry name" value="Spore Coat Polysaccharide Biosynthesis Protein SpsA, Chain A"/>
    <property type="match status" value="1"/>
</dbReference>
<keyword evidence="5 8" id="KW-0460">Magnesium</keyword>
<comment type="subcellular location">
    <subcellularLocation>
        <location evidence="8">Cytoplasm</location>
    </subcellularLocation>
</comment>
<keyword evidence="11" id="KW-1185">Reference proteome</keyword>
<dbReference type="EMBL" id="JABFCR010000060">
    <property type="protein sequence ID" value="NNU34647.1"/>
    <property type="molecule type" value="Genomic_DNA"/>
</dbReference>
<evidence type="ECO:0000313" key="11">
    <source>
        <dbReference type="Proteomes" id="UP000566071"/>
    </source>
</evidence>
<keyword evidence="1 8" id="KW-0963">Cytoplasm</keyword>
<keyword evidence="7 8" id="KW-0501">Molybdenum cofactor biosynthesis</keyword>
<evidence type="ECO:0000256" key="7">
    <source>
        <dbReference type="ARBA" id="ARBA00023150"/>
    </source>
</evidence>
<dbReference type="EC" id="2.7.7.77" evidence="8"/>
<protein>
    <recommendedName>
        <fullName evidence="8">Probable molybdenum cofactor guanylyltransferase</fullName>
        <shortName evidence="8">MoCo guanylyltransferase</shortName>
        <ecNumber evidence="8">2.7.7.77</ecNumber>
    </recommendedName>
    <alternativeName>
        <fullName evidence="8">GTP:molybdopterin guanylyltransferase</fullName>
    </alternativeName>
    <alternativeName>
        <fullName evidence="8">Mo-MPT guanylyltransferase</fullName>
    </alternativeName>
    <alternativeName>
        <fullName evidence="8">Molybdopterin guanylyltransferase</fullName>
    </alternativeName>
    <alternativeName>
        <fullName evidence="8">Molybdopterin-guanine dinucleotide synthase</fullName>
        <shortName evidence="8">MGD synthase</shortName>
    </alternativeName>
</protein>
<comment type="similarity">
    <text evidence="8">Belongs to the MobA family.</text>
</comment>
<organism evidence="10 11">
    <name type="scientific">Mucilaginibacter humi</name>
    <dbReference type="NCBI Taxonomy" id="2732510"/>
    <lineage>
        <taxon>Bacteria</taxon>
        <taxon>Pseudomonadati</taxon>
        <taxon>Bacteroidota</taxon>
        <taxon>Sphingobacteriia</taxon>
        <taxon>Sphingobacteriales</taxon>
        <taxon>Sphingobacteriaceae</taxon>
        <taxon>Mucilaginibacter</taxon>
    </lineage>
</organism>
<dbReference type="PANTHER" id="PTHR19136">
    <property type="entry name" value="MOLYBDENUM COFACTOR GUANYLYLTRANSFERASE"/>
    <property type="match status" value="1"/>
</dbReference>
<dbReference type="InterPro" id="IPR029044">
    <property type="entry name" value="Nucleotide-diphossugar_trans"/>
</dbReference>
<dbReference type="InterPro" id="IPR025877">
    <property type="entry name" value="MobA-like_NTP_Trfase"/>
</dbReference>
<evidence type="ECO:0000313" key="10">
    <source>
        <dbReference type="EMBL" id="NNU34647.1"/>
    </source>
</evidence>
<feature type="binding site" evidence="8">
    <location>
        <position position="100"/>
    </location>
    <ligand>
        <name>GTP</name>
        <dbReference type="ChEBI" id="CHEBI:37565"/>
    </ligand>
</feature>
<comment type="catalytic activity">
    <reaction evidence="8">
        <text>Mo-molybdopterin + GTP + H(+) = Mo-molybdopterin guanine dinucleotide + diphosphate</text>
        <dbReference type="Rhea" id="RHEA:34243"/>
        <dbReference type="ChEBI" id="CHEBI:15378"/>
        <dbReference type="ChEBI" id="CHEBI:33019"/>
        <dbReference type="ChEBI" id="CHEBI:37565"/>
        <dbReference type="ChEBI" id="CHEBI:71302"/>
        <dbReference type="ChEBI" id="CHEBI:71310"/>
        <dbReference type="EC" id="2.7.7.77"/>
    </reaction>
</comment>
<keyword evidence="6 8" id="KW-0342">GTP-binding</keyword>
<reference evidence="10 11" key="1">
    <citation type="submission" date="2020-05" db="EMBL/GenBank/DDBJ databases">
        <authorList>
            <person name="Khan S.A."/>
            <person name="Jeon C.O."/>
            <person name="Chun B.H."/>
        </authorList>
    </citation>
    <scope>NUCLEOTIDE SEQUENCE [LARGE SCALE GENOMIC DNA]</scope>
    <source>
        <strain evidence="10 11">S1162</strain>
    </source>
</reference>
<dbReference type="PANTHER" id="PTHR19136:SF81">
    <property type="entry name" value="MOLYBDENUM COFACTOR GUANYLYLTRANSFERASE"/>
    <property type="match status" value="1"/>
</dbReference>
<evidence type="ECO:0000256" key="6">
    <source>
        <dbReference type="ARBA" id="ARBA00023134"/>
    </source>
</evidence>
<evidence type="ECO:0000256" key="5">
    <source>
        <dbReference type="ARBA" id="ARBA00022842"/>
    </source>
</evidence>
<accession>A0ABX1W337</accession>
<dbReference type="Proteomes" id="UP000566071">
    <property type="component" value="Unassembled WGS sequence"/>
</dbReference>
<dbReference type="InterPro" id="IPR013482">
    <property type="entry name" value="Molybde_CF_guanTrfase"/>
</dbReference>
<feature type="binding site" evidence="8">
    <location>
        <position position="100"/>
    </location>
    <ligand>
        <name>Mg(2+)</name>
        <dbReference type="ChEBI" id="CHEBI:18420"/>
    </ligand>
</feature>
<evidence type="ECO:0000256" key="2">
    <source>
        <dbReference type="ARBA" id="ARBA00022679"/>
    </source>
</evidence>